<keyword evidence="16" id="KW-0808">Transferase</keyword>
<keyword evidence="16" id="KW-0418">Kinase</keyword>
<dbReference type="GO" id="GO:0005524">
    <property type="term" value="F:ATP binding"/>
    <property type="evidence" value="ECO:0007669"/>
    <property type="project" value="UniProtKB-UniRule"/>
</dbReference>
<dbReference type="Gene3D" id="3.30.200.20">
    <property type="entry name" value="Phosphorylase Kinase, domain 1"/>
    <property type="match status" value="1"/>
</dbReference>
<evidence type="ECO:0000256" key="2">
    <source>
        <dbReference type="ARBA" id="ARBA00009622"/>
    </source>
</evidence>
<evidence type="ECO:0000256" key="9">
    <source>
        <dbReference type="ARBA" id="ARBA00023054"/>
    </source>
</evidence>
<dbReference type="EMBL" id="JABBJJ010000082">
    <property type="protein sequence ID" value="NMO16928.1"/>
    <property type="molecule type" value="Genomic_DNA"/>
</dbReference>
<evidence type="ECO:0000256" key="1">
    <source>
        <dbReference type="ARBA" id="ARBA00004245"/>
    </source>
</evidence>
<organism evidence="16 17">
    <name type="scientific">Pyxidicoccus fallax</name>
    <dbReference type="NCBI Taxonomy" id="394095"/>
    <lineage>
        <taxon>Bacteria</taxon>
        <taxon>Pseudomonadati</taxon>
        <taxon>Myxococcota</taxon>
        <taxon>Myxococcia</taxon>
        <taxon>Myxococcales</taxon>
        <taxon>Cystobacterineae</taxon>
        <taxon>Myxococcaceae</taxon>
        <taxon>Pyxidicoccus</taxon>
    </lineage>
</organism>
<comment type="caution">
    <text evidence="16">The sequence shown here is derived from an EMBL/GenBank/DDBJ whole genome shotgun (WGS) entry which is preliminary data.</text>
</comment>
<evidence type="ECO:0000256" key="10">
    <source>
        <dbReference type="ARBA" id="ARBA00023175"/>
    </source>
</evidence>
<keyword evidence="6 13" id="KW-0547">Nucleotide-binding</keyword>
<dbReference type="SMART" id="SM00028">
    <property type="entry name" value="TPR"/>
    <property type="match status" value="9"/>
</dbReference>
<dbReference type="InterPro" id="IPR000719">
    <property type="entry name" value="Prot_kinase_dom"/>
</dbReference>
<dbReference type="Gene3D" id="1.25.40.10">
    <property type="entry name" value="Tetratricopeptide repeat domain"/>
    <property type="match status" value="2"/>
</dbReference>
<dbReference type="GO" id="GO:0005871">
    <property type="term" value="C:kinesin complex"/>
    <property type="evidence" value="ECO:0007669"/>
    <property type="project" value="InterPro"/>
</dbReference>
<evidence type="ECO:0000256" key="8">
    <source>
        <dbReference type="ARBA" id="ARBA00022840"/>
    </source>
</evidence>
<dbReference type="AlphaFoldDB" id="A0A848LI04"/>
<dbReference type="InterPro" id="IPR011009">
    <property type="entry name" value="Kinase-like_dom_sf"/>
</dbReference>
<dbReference type="Gene3D" id="1.10.510.10">
    <property type="entry name" value="Transferase(Phosphotransferase) domain 1"/>
    <property type="match status" value="1"/>
</dbReference>
<feature type="repeat" description="TPR" evidence="12">
    <location>
        <begin position="585"/>
        <end position="618"/>
    </location>
</feature>
<dbReference type="PANTHER" id="PTHR45783:SF3">
    <property type="entry name" value="KINESIN LIGHT CHAIN"/>
    <property type="match status" value="1"/>
</dbReference>
<evidence type="ECO:0000259" key="15">
    <source>
        <dbReference type="PROSITE" id="PS50011"/>
    </source>
</evidence>
<feature type="binding site" evidence="13">
    <location>
        <position position="61"/>
    </location>
    <ligand>
        <name>ATP</name>
        <dbReference type="ChEBI" id="CHEBI:30616"/>
    </ligand>
</feature>
<feature type="compositionally biased region" description="Low complexity" evidence="14">
    <location>
        <begin position="192"/>
        <end position="207"/>
    </location>
</feature>
<evidence type="ECO:0000313" key="16">
    <source>
        <dbReference type="EMBL" id="NMO16928.1"/>
    </source>
</evidence>
<evidence type="ECO:0000256" key="7">
    <source>
        <dbReference type="ARBA" id="ARBA00022803"/>
    </source>
</evidence>
<feature type="domain" description="Protein kinase" evidence="15">
    <location>
        <begin position="32"/>
        <end position="293"/>
    </location>
</feature>
<dbReference type="SUPFAM" id="SSF56112">
    <property type="entry name" value="Protein kinase-like (PK-like)"/>
    <property type="match status" value="1"/>
</dbReference>
<dbReference type="GO" id="GO:0005737">
    <property type="term" value="C:cytoplasm"/>
    <property type="evidence" value="ECO:0007669"/>
    <property type="project" value="TreeGrafter"/>
</dbReference>
<keyword evidence="4" id="KW-0493">Microtubule</keyword>
<accession>A0A848LI04</accession>
<feature type="repeat" description="TPR" evidence="12">
    <location>
        <begin position="837"/>
        <end position="870"/>
    </location>
</feature>
<evidence type="ECO:0000256" key="14">
    <source>
        <dbReference type="SAM" id="MobiDB-lite"/>
    </source>
</evidence>
<keyword evidence="10" id="KW-0505">Motor protein</keyword>
<dbReference type="GO" id="GO:0004674">
    <property type="term" value="F:protein serine/threonine kinase activity"/>
    <property type="evidence" value="ECO:0007669"/>
    <property type="project" value="UniProtKB-KW"/>
</dbReference>
<keyword evidence="7 12" id="KW-0802">TPR repeat</keyword>
<comment type="similarity">
    <text evidence="2">Belongs to the kinesin light chain family.</text>
</comment>
<dbReference type="InterPro" id="IPR019734">
    <property type="entry name" value="TPR_rpt"/>
</dbReference>
<dbReference type="Proteomes" id="UP000518300">
    <property type="component" value="Unassembled WGS sequence"/>
</dbReference>
<evidence type="ECO:0000313" key="17">
    <source>
        <dbReference type="Proteomes" id="UP000518300"/>
    </source>
</evidence>
<dbReference type="Pfam" id="PF13424">
    <property type="entry name" value="TPR_12"/>
    <property type="match status" value="3"/>
</dbReference>
<dbReference type="Pfam" id="PF00069">
    <property type="entry name" value="Pkinase"/>
    <property type="match status" value="1"/>
</dbReference>
<dbReference type="CDD" id="cd14014">
    <property type="entry name" value="STKc_PknB_like"/>
    <property type="match status" value="1"/>
</dbReference>
<dbReference type="InterPro" id="IPR008271">
    <property type="entry name" value="Ser/Thr_kinase_AS"/>
</dbReference>
<dbReference type="GO" id="GO:0019894">
    <property type="term" value="F:kinesin binding"/>
    <property type="evidence" value="ECO:0007669"/>
    <property type="project" value="TreeGrafter"/>
</dbReference>
<evidence type="ECO:0000256" key="6">
    <source>
        <dbReference type="ARBA" id="ARBA00022741"/>
    </source>
</evidence>
<dbReference type="PANTHER" id="PTHR45783">
    <property type="entry name" value="KINESIN LIGHT CHAIN"/>
    <property type="match status" value="1"/>
</dbReference>
<dbReference type="GO" id="GO:0007018">
    <property type="term" value="P:microtubule-based movement"/>
    <property type="evidence" value="ECO:0007669"/>
    <property type="project" value="TreeGrafter"/>
</dbReference>
<dbReference type="InterPro" id="IPR002151">
    <property type="entry name" value="Kinesin_light"/>
</dbReference>
<dbReference type="GO" id="GO:0005874">
    <property type="term" value="C:microtubule"/>
    <property type="evidence" value="ECO:0007669"/>
    <property type="project" value="UniProtKB-KW"/>
</dbReference>
<dbReference type="PROSITE" id="PS50005">
    <property type="entry name" value="TPR"/>
    <property type="match status" value="2"/>
</dbReference>
<keyword evidence="8 13" id="KW-0067">ATP-binding</keyword>
<evidence type="ECO:0000256" key="13">
    <source>
        <dbReference type="PROSITE-ProRule" id="PRU10141"/>
    </source>
</evidence>
<dbReference type="PROSITE" id="PS50011">
    <property type="entry name" value="PROTEIN_KINASE_DOM"/>
    <property type="match status" value="1"/>
</dbReference>
<keyword evidence="5" id="KW-0677">Repeat</keyword>
<proteinExistence type="inferred from homology"/>
<feature type="region of interest" description="Disordered" evidence="14">
    <location>
        <begin position="187"/>
        <end position="207"/>
    </location>
</feature>
<reference evidence="16 17" key="1">
    <citation type="submission" date="2020-04" db="EMBL/GenBank/DDBJ databases">
        <title>Draft genome of Pyxidicoccus fallax type strain.</title>
        <authorList>
            <person name="Whitworth D.E."/>
        </authorList>
    </citation>
    <scope>NUCLEOTIDE SEQUENCE [LARGE SCALE GENOMIC DNA]</scope>
    <source>
        <strain evidence="16 17">DSM 14698</strain>
    </source>
</reference>
<dbReference type="RefSeq" id="WP_169346213.1">
    <property type="nucleotide sequence ID" value="NZ_JABBJJ010000082.1"/>
</dbReference>
<name>A0A848LI04_9BACT</name>
<comment type="subcellular location">
    <subcellularLocation>
        <location evidence="1">Cytoplasm</location>
        <location evidence="1">Cytoskeleton</location>
    </subcellularLocation>
</comment>
<evidence type="ECO:0000256" key="5">
    <source>
        <dbReference type="ARBA" id="ARBA00022737"/>
    </source>
</evidence>
<keyword evidence="3" id="KW-0963">Cytoplasm</keyword>
<dbReference type="PROSITE" id="PS00107">
    <property type="entry name" value="PROTEIN_KINASE_ATP"/>
    <property type="match status" value="1"/>
</dbReference>
<dbReference type="InterPro" id="IPR017441">
    <property type="entry name" value="Protein_kinase_ATP_BS"/>
</dbReference>
<keyword evidence="11" id="KW-0206">Cytoskeleton</keyword>
<evidence type="ECO:0000256" key="4">
    <source>
        <dbReference type="ARBA" id="ARBA00022701"/>
    </source>
</evidence>
<keyword evidence="16" id="KW-0723">Serine/threonine-protein kinase</keyword>
<dbReference type="Pfam" id="PF13374">
    <property type="entry name" value="TPR_10"/>
    <property type="match status" value="1"/>
</dbReference>
<dbReference type="SUPFAM" id="SSF48452">
    <property type="entry name" value="TPR-like"/>
    <property type="match status" value="4"/>
</dbReference>
<dbReference type="PROSITE" id="PS00108">
    <property type="entry name" value="PROTEIN_KINASE_ST"/>
    <property type="match status" value="1"/>
</dbReference>
<evidence type="ECO:0000256" key="12">
    <source>
        <dbReference type="PROSITE-ProRule" id="PRU00339"/>
    </source>
</evidence>
<evidence type="ECO:0000256" key="11">
    <source>
        <dbReference type="ARBA" id="ARBA00023212"/>
    </source>
</evidence>
<dbReference type="InterPro" id="IPR011990">
    <property type="entry name" value="TPR-like_helical_dom_sf"/>
</dbReference>
<keyword evidence="17" id="KW-1185">Reference proteome</keyword>
<protein>
    <submittedName>
        <fullName evidence="16">Serine/threonine protein kinase</fullName>
    </submittedName>
</protein>
<gene>
    <name evidence="16" type="ORF">HG543_18985</name>
</gene>
<evidence type="ECO:0000256" key="3">
    <source>
        <dbReference type="ARBA" id="ARBA00022490"/>
    </source>
</evidence>
<keyword evidence="9" id="KW-0175">Coiled coil</keyword>
<sequence>MDGLNSTAADESGSLSGPASRLLVRGTSVGRYVVLEPVGSGGMGVVYAAYDPKLDRKVALKLVRADGEGTGTAAASRQRLLQEAQALARVSHPHVVSIHDAGGYLEQVFLAMEFVDGGTLRDWLTAVPRAWRDVLQVFLQAGRGLAAAHAAGLVHRDFKPDNVLMGTDGRVRVTDFGLALRAADPEVERSEATASSGAAGSRRRGVAGTRGYQAPEVLAGGAVDARADQFAFCVSLHEALYGVRPFDEGFGEPPPPPRDVRVPARVRRALLRGLSLEPGARHASMDALLQDLAGAVGTSRLRRLGVAVLVVTVLAGVGVGPYKRWREGRACAEAASLTGLWDGTRRDAAARAFAALSTPFAADAWTRVEPLLGAYAIAWAVQTRNNCEATHVRAEQPDAQYRQRSLCLERRRDELRALGDLFAQADEEVVRGAVRAVQSLGSVNPCGPSAPAPASVGEDADSPALRAQVARARVLGGAGRYAQGAELAREAAERAVPGSPLQAEALLWLGILRGLAGDMGAAEKGLHEAVLAAERSRQRELVATAWTWLVNIVGVKQGRIEEGQRYARHAEAVLASLGDPARLTQELSMYVGQLSWRAGKAEEALQHLERALALQQREFGPGHVDQALTLHAMAGVQRGQARFAEAREVSQRALALREKLLGPDHPDVAASLDMLGTIAREMEEPATALALHQRALALRERVLGPEHPEVAMSANNLAIALTELGRLEEARPLLLRAVAIRERTLGPEHPEMGIVLNGLGVLAYLQHDYAGALGFLKRSLAIKEKSLDKDHPSIALTSCGIGVMLHRLGRQEEAWAWHQRALESRLKAFGERHDDVAYSLSEMGDVLRAQGRLAEAWRHYERALRIYRELGRDKVSTASGPLKGMAEVHLARGQGAEAAALFAQALKLLEASPAQATDIAETRFALARAWVAVGRREAALAEARRALEQLQAAGEPGRHLLGTVRQWLARHAPRAVAGRVP</sequence>